<dbReference type="RefSeq" id="WP_345278349.1">
    <property type="nucleotide sequence ID" value="NZ_BAABAJ010000001.1"/>
</dbReference>
<comment type="caution">
    <text evidence="2">The sequence shown here is derived from an EMBL/GenBank/DDBJ whole genome shotgun (WGS) entry which is preliminary data.</text>
</comment>
<name>A0ABP7LBZ5_9ACTN</name>
<keyword evidence="3" id="KW-1185">Reference proteome</keyword>
<reference evidence="3" key="1">
    <citation type="journal article" date="2019" name="Int. J. Syst. Evol. Microbiol.">
        <title>The Global Catalogue of Microorganisms (GCM) 10K type strain sequencing project: providing services to taxonomists for standard genome sequencing and annotation.</title>
        <authorList>
            <consortium name="The Broad Institute Genomics Platform"/>
            <consortium name="The Broad Institute Genome Sequencing Center for Infectious Disease"/>
            <person name="Wu L."/>
            <person name="Ma J."/>
        </authorList>
    </citation>
    <scope>NUCLEOTIDE SEQUENCE [LARGE SCALE GENOMIC DNA]</scope>
    <source>
        <strain evidence="3">JCM 16956</strain>
    </source>
</reference>
<feature type="transmembrane region" description="Helical" evidence="1">
    <location>
        <begin position="6"/>
        <end position="27"/>
    </location>
</feature>
<proteinExistence type="predicted"/>
<protein>
    <submittedName>
        <fullName evidence="2">Uncharacterized protein</fullName>
    </submittedName>
</protein>
<evidence type="ECO:0000313" key="3">
    <source>
        <dbReference type="Proteomes" id="UP001501000"/>
    </source>
</evidence>
<sequence>MSTLALLVILLLVVTGVLFLGAIGYLIDRHPRLAKPLSACGTWAAVLVAAVAVIVALR</sequence>
<keyword evidence="1" id="KW-0812">Transmembrane</keyword>
<dbReference type="Proteomes" id="UP001501000">
    <property type="component" value="Unassembled WGS sequence"/>
</dbReference>
<keyword evidence="1" id="KW-1133">Transmembrane helix</keyword>
<accession>A0ABP7LBZ5</accession>
<gene>
    <name evidence="2" type="ORF">GCM10022244_05420</name>
</gene>
<keyword evidence="1" id="KW-0472">Membrane</keyword>
<organism evidence="2 3">
    <name type="scientific">Streptomyces gulbargensis</name>
    <dbReference type="NCBI Taxonomy" id="364901"/>
    <lineage>
        <taxon>Bacteria</taxon>
        <taxon>Bacillati</taxon>
        <taxon>Actinomycetota</taxon>
        <taxon>Actinomycetes</taxon>
        <taxon>Kitasatosporales</taxon>
        <taxon>Streptomycetaceae</taxon>
        <taxon>Streptomyces</taxon>
    </lineage>
</organism>
<evidence type="ECO:0000313" key="2">
    <source>
        <dbReference type="EMBL" id="GAA3897994.1"/>
    </source>
</evidence>
<feature type="transmembrane region" description="Helical" evidence="1">
    <location>
        <begin position="39"/>
        <end position="57"/>
    </location>
</feature>
<dbReference type="EMBL" id="BAABAJ010000001">
    <property type="protein sequence ID" value="GAA3897994.1"/>
    <property type="molecule type" value="Genomic_DNA"/>
</dbReference>
<evidence type="ECO:0000256" key="1">
    <source>
        <dbReference type="SAM" id="Phobius"/>
    </source>
</evidence>